<dbReference type="InterPro" id="IPR000008">
    <property type="entry name" value="C2_dom"/>
</dbReference>
<evidence type="ECO:0000256" key="4">
    <source>
        <dbReference type="ARBA" id="ARBA00022989"/>
    </source>
</evidence>
<evidence type="ECO:0000313" key="9">
    <source>
        <dbReference type="EMBL" id="CAG9334529.1"/>
    </source>
</evidence>
<organism evidence="9 10">
    <name type="scientific">Blepharisma stoltei</name>
    <dbReference type="NCBI Taxonomy" id="1481888"/>
    <lineage>
        <taxon>Eukaryota</taxon>
        <taxon>Sar</taxon>
        <taxon>Alveolata</taxon>
        <taxon>Ciliophora</taxon>
        <taxon>Postciliodesmatophora</taxon>
        <taxon>Heterotrichea</taxon>
        <taxon>Heterotrichida</taxon>
        <taxon>Blepharismidae</taxon>
        <taxon>Blepharisma</taxon>
    </lineage>
</organism>
<feature type="compositionally biased region" description="Acidic residues" evidence="6">
    <location>
        <begin position="749"/>
        <end position="768"/>
    </location>
</feature>
<feature type="domain" description="C2" evidence="8">
    <location>
        <begin position="1"/>
        <end position="114"/>
    </location>
</feature>
<comment type="subcellular location">
    <subcellularLocation>
        <location evidence="1">Membrane</location>
        <topology evidence="1">Single-pass membrane protein</topology>
    </subcellularLocation>
</comment>
<evidence type="ECO:0000256" key="5">
    <source>
        <dbReference type="ARBA" id="ARBA00023136"/>
    </source>
</evidence>
<keyword evidence="2 7" id="KW-0812">Transmembrane</keyword>
<dbReference type="Pfam" id="PF00168">
    <property type="entry name" value="C2"/>
    <property type="match status" value="5"/>
</dbReference>
<feature type="domain" description="C2" evidence="8">
    <location>
        <begin position="1031"/>
        <end position="1149"/>
    </location>
</feature>
<dbReference type="Gene3D" id="2.60.40.150">
    <property type="entry name" value="C2 domain"/>
    <property type="match status" value="3"/>
</dbReference>
<feature type="region of interest" description="Disordered" evidence="6">
    <location>
        <begin position="747"/>
        <end position="768"/>
    </location>
</feature>
<dbReference type="PANTHER" id="PTHR12546:SF33">
    <property type="entry name" value="SPERM VESICLE FUSION PROTEIN FER-1"/>
    <property type="match status" value="1"/>
</dbReference>
<dbReference type="Proteomes" id="UP001162131">
    <property type="component" value="Unassembled WGS sequence"/>
</dbReference>
<proteinExistence type="predicted"/>
<keyword evidence="4 7" id="KW-1133">Transmembrane helix</keyword>
<evidence type="ECO:0000256" key="7">
    <source>
        <dbReference type="SAM" id="Phobius"/>
    </source>
</evidence>
<keyword evidence="3" id="KW-0677">Repeat</keyword>
<evidence type="ECO:0000256" key="1">
    <source>
        <dbReference type="ARBA" id="ARBA00004167"/>
    </source>
</evidence>
<dbReference type="GO" id="GO:0007009">
    <property type="term" value="P:plasma membrane organization"/>
    <property type="evidence" value="ECO:0007669"/>
    <property type="project" value="TreeGrafter"/>
</dbReference>
<feature type="domain" description="C2" evidence="8">
    <location>
        <begin position="150"/>
        <end position="266"/>
    </location>
</feature>
<gene>
    <name evidence="9" type="ORF">BSTOLATCC_MIC61141</name>
</gene>
<feature type="transmembrane region" description="Helical" evidence="7">
    <location>
        <begin position="1232"/>
        <end position="1253"/>
    </location>
</feature>
<dbReference type="SMART" id="SM00239">
    <property type="entry name" value="C2"/>
    <property type="match status" value="5"/>
</dbReference>
<evidence type="ECO:0000259" key="8">
    <source>
        <dbReference type="PROSITE" id="PS50004"/>
    </source>
</evidence>
<dbReference type="CDD" id="cd00030">
    <property type="entry name" value="C2"/>
    <property type="match status" value="1"/>
</dbReference>
<sequence length="1254" mass="145047">MEQKQQFKLFIDILEFRNLIIGSLKDLPNPMIIVSFLSKSARTSLFPKKSSSIVMETLQMEKLMLSIDEFENEEIEIKAVHQVSLQRPLVIGTFRIKIKQVYLYLGHHLYNQWCALTNDAEINGYIRFSIAALRAGDELSFLPDKKDFVNEYDTNILGLPESAKSSIQLIVNIHRGELEMNRIQVESNTYITVSLAGTISKTKVARCTYSPEWKEKLLIPVPQPTMAHEIEIRIMITQRYANDLIIDKIAIPYMPLLAEPREHFWINIYEGEKKEIYSGRILVSIKIDEQNTDPIHQNLPAKIGVTPNIQTYIVWMEVLEIAGFGLNVPLKIQLELGKDKFESHWVEAQNQRWIWGKFGKFPEWFVDLPEDPAQLPKFIFKVIAKLDKHEKCIAVMAFNSEELVKTGAKPLKPAWKMFSNVQDKKNKNSKNNLVGSALFRLNMTAVGNVNYFRPDNFEINYKPFEVIAVALQAQGIKISDVGGLCDPFVTISINGVSKMTEIQYQCLNPQWNQIISWRIDLPENLTDCTLFQVDLWDWNEFPQENENEGVITLDPSSIKLAENFDEIPPIPSWHHLISTSEISKPKILMSFLLIPLRDKKQIIPIPSIEKILSFAACNLQILIIGTRKLQPYGLMPLKSPFVRVSASNSQASDTRIGFRQYDTKGSNHNYLEIINMKLNVLKDPEFSPCVVFKVLERATTSENLLGAISINLGKYLPWMSLGKYNYEEYAEPPKAFNMQKLKTYNQFDENSDENEEEEEVETREMDQTETDTDFILGEKLNYKIGDGVIHIDYDTVDLTFDEPEKKVYKENKQLWPGYEPPNPNRNVIEGTFEDNYGVKIPFETFQLKRLSDTGKLMITGYLRCIIRMTYDSNPDQKYLNSIIKRYKEVDTLTARFYVLSAKNLSIKDEKPPSSYVWLNSVEGIEDYRFDKRVFNENSDPLIMTCYSMKAKNPDEFYVNLSLYDKQEQRNDELIGYTEYDLEQRWFNTEYQEIKFKGLKEIPIETRDLYSGHTAMKQGEVQVWLELLTSKEAAENPEEILMQRSDTDFELRVIVWKLKDLRLKKCKNLCVKGYVEFEKDNEIEQVTDVHKDAKDTAVFNWRFKFRFKLPAFDSMLMIELYDAKKDKLLGTADIDLNDFYMEVQKSLGISSLPRTWINVYSTKDEELIGKIQLEASMLLAEDADMDPVGEGRSGPNKDPPLETPEAGRGFQEIENEIYSAEEDLKSLRKKFRIYIALFICIIICVTVPIVIVSAI</sequence>
<dbReference type="GO" id="GO:0016020">
    <property type="term" value="C:membrane"/>
    <property type="evidence" value="ECO:0007669"/>
    <property type="project" value="UniProtKB-SubCell"/>
</dbReference>
<comment type="caution">
    <text evidence="9">The sequence shown here is derived from an EMBL/GenBank/DDBJ whole genome shotgun (WGS) entry which is preliminary data.</text>
</comment>
<dbReference type="PROSITE" id="PS50004">
    <property type="entry name" value="C2"/>
    <property type="match status" value="4"/>
</dbReference>
<dbReference type="PANTHER" id="PTHR12546">
    <property type="entry name" value="FER-1-LIKE"/>
    <property type="match status" value="1"/>
</dbReference>
<keyword evidence="10" id="KW-1185">Reference proteome</keyword>
<keyword evidence="5 7" id="KW-0472">Membrane</keyword>
<evidence type="ECO:0000256" key="3">
    <source>
        <dbReference type="ARBA" id="ARBA00022737"/>
    </source>
</evidence>
<protein>
    <recommendedName>
        <fullName evidence="8">C2 domain-containing protein</fullName>
    </recommendedName>
</protein>
<evidence type="ECO:0000313" key="10">
    <source>
        <dbReference type="Proteomes" id="UP001162131"/>
    </source>
</evidence>
<dbReference type="InterPro" id="IPR035892">
    <property type="entry name" value="C2_domain_sf"/>
</dbReference>
<evidence type="ECO:0000256" key="2">
    <source>
        <dbReference type="ARBA" id="ARBA00022692"/>
    </source>
</evidence>
<evidence type="ECO:0000256" key="6">
    <source>
        <dbReference type="SAM" id="MobiDB-lite"/>
    </source>
</evidence>
<dbReference type="AlphaFoldDB" id="A0AAU9KKE1"/>
<feature type="domain" description="C2" evidence="8">
    <location>
        <begin position="445"/>
        <end position="574"/>
    </location>
</feature>
<dbReference type="EMBL" id="CAJZBQ010000058">
    <property type="protein sequence ID" value="CAG9334529.1"/>
    <property type="molecule type" value="Genomic_DNA"/>
</dbReference>
<name>A0AAU9KKE1_9CILI</name>
<reference evidence="9" key="1">
    <citation type="submission" date="2021-09" db="EMBL/GenBank/DDBJ databases">
        <authorList>
            <consortium name="AG Swart"/>
            <person name="Singh M."/>
            <person name="Singh A."/>
            <person name="Seah K."/>
            <person name="Emmerich C."/>
        </authorList>
    </citation>
    <scope>NUCLEOTIDE SEQUENCE</scope>
    <source>
        <strain evidence="9">ATCC30299</strain>
    </source>
</reference>
<dbReference type="InterPro" id="IPR037721">
    <property type="entry name" value="Ferlin"/>
</dbReference>
<dbReference type="SUPFAM" id="SSF49562">
    <property type="entry name" value="C2 domain (Calcium/lipid-binding domain, CaLB)"/>
    <property type="match status" value="5"/>
</dbReference>
<accession>A0AAU9KKE1</accession>